<evidence type="ECO:0000313" key="1">
    <source>
        <dbReference type="EMBL" id="AKB30157.1"/>
    </source>
</evidence>
<dbReference type="Proteomes" id="UP000033111">
    <property type="component" value="Chromosome"/>
</dbReference>
<dbReference type="PANTHER" id="PTHR42827:SF1">
    <property type="entry name" value="IRON-SULFUR CLUSTER-BINDING PROTEIN"/>
    <property type="match status" value="1"/>
</dbReference>
<accession>A0A0E3P885</accession>
<evidence type="ECO:0000313" key="2">
    <source>
        <dbReference type="Proteomes" id="UP000033111"/>
    </source>
</evidence>
<organism evidence="1 2">
    <name type="scientific">Methanosarcina siciliae T4/M</name>
    <dbReference type="NCBI Taxonomy" id="1434120"/>
    <lineage>
        <taxon>Archaea</taxon>
        <taxon>Methanobacteriati</taxon>
        <taxon>Methanobacteriota</taxon>
        <taxon>Stenosarchaea group</taxon>
        <taxon>Methanomicrobia</taxon>
        <taxon>Methanosarcinales</taxon>
        <taxon>Methanosarcinaceae</taxon>
        <taxon>Methanosarcina</taxon>
    </lineage>
</organism>
<dbReference type="GeneID" id="24862356"/>
<gene>
    <name evidence="1" type="ORF">MSSIT_3438</name>
</gene>
<dbReference type="OrthoDB" id="23478at2157"/>
<keyword evidence="2" id="KW-1185">Reference proteome</keyword>
<sequence length="186" mass="20230">MTDDSKLIGDGELTNDDITSEVVHYLDENGASVAGVAGFDSLDSNPYPDLQKAVVYGVALDPEFLRELIDWPDSGYSAECTRANGKLRELGTKLVSYLEERGFEAVSLGPTTENLDREKLAVDFPHKTAATRVGLGWIGKCDLLVTETFGSALRLNTVFTNAPLISGTPVERSFCGEYTKNFKKVA</sequence>
<dbReference type="PATRIC" id="fig|1434120.4.peg.4446"/>
<dbReference type="KEGG" id="msw:MSSIT_3438"/>
<protein>
    <submittedName>
        <fullName evidence="1">Iron-sulfur cluster-binding protein</fullName>
    </submittedName>
</protein>
<dbReference type="RefSeq" id="WP_156158904.1">
    <property type="nucleotide sequence ID" value="NZ_CP009506.1"/>
</dbReference>
<dbReference type="PANTHER" id="PTHR42827">
    <property type="entry name" value="IRON-SULFUR CLUSTER-BINDING PROTEIN-RELATED"/>
    <property type="match status" value="1"/>
</dbReference>
<name>A0A0E3P885_9EURY</name>
<proteinExistence type="predicted"/>
<dbReference type="HOGENOM" id="CLU_081793_1_1_2"/>
<dbReference type="AlphaFoldDB" id="A0A0E3P885"/>
<reference evidence="1 2" key="1">
    <citation type="submission" date="2014-07" db="EMBL/GenBank/DDBJ databases">
        <title>Methanogenic archaea and the global carbon cycle.</title>
        <authorList>
            <person name="Henriksen J.R."/>
            <person name="Luke J."/>
            <person name="Reinhart S."/>
            <person name="Benedict M.N."/>
            <person name="Youngblut N.D."/>
            <person name="Metcalf M.E."/>
            <person name="Whitaker R.J."/>
            <person name="Metcalf W.W."/>
        </authorList>
    </citation>
    <scope>NUCLEOTIDE SEQUENCE [LARGE SCALE GENOMIC DNA]</scope>
    <source>
        <strain evidence="1 2">T4/M</strain>
    </source>
</reference>
<dbReference type="EMBL" id="CP009506">
    <property type="protein sequence ID" value="AKB30157.1"/>
    <property type="molecule type" value="Genomic_DNA"/>
</dbReference>